<evidence type="ECO:0000313" key="6">
    <source>
        <dbReference type="Proteomes" id="UP000663722"/>
    </source>
</evidence>
<dbReference type="Pfam" id="PF01073">
    <property type="entry name" value="3Beta_HSD"/>
    <property type="match status" value="1"/>
</dbReference>
<protein>
    <submittedName>
        <fullName evidence="5">3-beta hydroxysteroid dehydrogenase/isomerase</fullName>
    </submittedName>
</protein>
<keyword evidence="3" id="KW-0472">Membrane</keyword>
<dbReference type="Gene3D" id="3.40.50.720">
    <property type="entry name" value="NAD(P)-binding Rossmann-like Domain"/>
    <property type="match status" value="1"/>
</dbReference>
<dbReference type="AlphaFoldDB" id="A0A975BW88"/>
<dbReference type="PANTHER" id="PTHR43245:SF51">
    <property type="entry name" value="SHORT CHAIN DEHYDROGENASE_REDUCTASE FAMILY 42E, MEMBER 2"/>
    <property type="match status" value="1"/>
</dbReference>
<evidence type="ECO:0000256" key="1">
    <source>
        <dbReference type="ARBA" id="ARBA00009219"/>
    </source>
</evidence>
<evidence type="ECO:0000313" key="5">
    <source>
        <dbReference type="EMBL" id="QTA92813.1"/>
    </source>
</evidence>
<reference evidence="5" key="1">
    <citation type="journal article" date="2021" name="Microb. Physiol.">
        <title>Proteogenomic Insights into the Physiology of Marine, Sulfate-Reducing, Filamentous Desulfonema limicola and Desulfonema magnum.</title>
        <authorList>
            <person name="Schnaars V."/>
            <person name="Wohlbrand L."/>
            <person name="Scheve S."/>
            <person name="Hinrichs C."/>
            <person name="Reinhardt R."/>
            <person name="Rabus R."/>
        </authorList>
    </citation>
    <scope>NUCLEOTIDE SEQUENCE</scope>
    <source>
        <strain evidence="5">4be13</strain>
    </source>
</reference>
<keyword evidence="6" id="KW-1185">Reference proteome</keyword>
<accession>A0A975BW88</accession>
<evidence type="ECO:0000256" key="2">
    <source>
        <dbReference type="ARBA" id="ARBA00023002"/>
    </source>
</evidence>
<dbReference type="GO" id="GO:0016616">
    <property type="term" value="F:oxidoreductase activity, acting on the CH-OH group of donors, NAD or NADP as acceptor"/>
    <property type="evidence" value="ECO:0007669"/>
    <property type="project" value="InterPro"/>
</dbReference>
<evidence type="ECO:0000256" key="3">
    <source>
        <dbReference type="SAM" id="Phobius"/>
    </source>
</evidence>
<dbReference type="PANTHER" id="PTHR43245">
    <property type="entry name" value="BIFUNCTIONAL POLYMYXIN RESISTANCE PROTEIN ARNA"/>
    <property type="match status" value="1"/>
</dbReference>
<comment type="similarity">
    <text evidence="1">Belongs to the 3-beta-HSD family.</text>
</comment>
<dbReference type="EMBL" id="CP061800">
    <property type="protein sequence ID" value="QTA92813.1"/>
    <property type="molecule type" value="Genomic_DNA"/>
</dbReference>
<keyword evidence="3" id="KW-1133">Transmembrane helix</keyword>
<dbReference type="Proteomes" id="UP000663722">
    <property type="component" value="Chromosome"/>
</dbReference>
<evidence type="ECO:0000259" key="4">
    <source>
        <dbReference type="Pfam" id="PF01073"/>
    </source>
</evidence>
<dbReference type="InterPro" id="IPR050177">
    <property type="entry name" value="Lipid_A_modif_metabolic_enz"/>
</dbReference>
<dbReference type="SUPFAM" id="SSF51735">
    <property type="entry name" value="NAD(P)-binding Rossmann-fold domains"/>
    <property type="match status" value="1"/>
</dbReference>
<feature type="domain" description="3-beta hydroxysteroid dehydrogenase/isomerase" evidence="4">
    <location>
        <begin position="13"/>
        <end position="260"/>
    </location>
</feature>
<dbReference type="InterPro" id="IPR002225">
    <property type="entry name" value="3Beta_OHSteriod_DH/Estase"/>
</dbReference>
<organism evidence="5 6">
    <name type="scientific">Desulfonema magnum</name>
    <dbReference type="NCBI Taxonomy" id="45655"/>
    <lineage>
        <taxon>Bacteria</taxon>
        <taxon>Pseudomonadati</taxon>
        <taxon>Thermodesulfobacteriota</taxon>
        <taxon>Desulfobacteria</taxon>
        <taxon>Desulfobacterales</taxon>
        <taxon>Desulfococcaceae</taxon>
        <taxon>Desulfonema</taxon>
    </lineage>
</organism>
<feature type="transmembrane region" description="Helical" evidence="3">
    <location>
        <begin position="12"/>
        <end position="30"/>
    </location>
</feature>
<keyword evidence="2" id="KW-0560">Oxidoreductase</keyword>
<keyword evidence="3" id="KW-0812">Transmembrane</keyword>
<name>A0A975BW88_9BACT</name>
<dbReference type="KEGG" id="dmm:dnm_089060"/>
<proteinExistence type="inferred from homology"/>
<gene>
    <name evidence="5" type="ORF">dnm_089060</name>
</gene>
<dbReference type="RefSeq" id="WP_207680028.1">
    <property type="nucleotide sequence ID" value="NZ_CP061800.1"/>
</dbReference>
<sequence length="336" mass="37113">MSKIRPRNTQKILVTGGGGFLGGAIVRQLVQRGDAVRSLSRGFYPELASLGVQQIQGDISDREIVAQACEGIDLVFHVAAKPGVWGPYADYFRTNVTGTRNIIAACHKHGVSRLVYTSSPSVVFDSSHMEGVNESVPYPEKFHAHYPKTKAMAEQHVLRAATEGLRTIILRPHLIWGPGDNHLVPRILAKGKRLVRVGNGRNLVDTIYIDNAADAHILAGDKLKESPDLSGNIYFISQGEPVSLWDMINAILKAGGLDPVRRSMPQKMARMIGAVLEFVYEMFHIKSEPPMTRFVAEELATSHWFDISAARRDLGYVPAVSAEEGLQRLEAWLKKI</sequence>
<dbReference type="InterPro" id="IPR036291">
    <property type="entry name" value="NAD(P)-bd_dom_sf"/>
</dbReference>
<dbReference type="GO" id="GO:0006694">
    <property type="term" value="P:steroid biosynthetic process"/>
    <property type="evidence" value="ECO:0007669"/>
    <property type="project" value="InterPro"/>
</dbReference>